<evidence type="ECO:0000313" key="2">
    <source>
        <dbReference type="EMBL" id="CZR52151.1"/>
    </source>
</evidence>
<evidence type="ECO:0000313" key="3">
    <source>
        <dbReference type="Proteomes" id="UP000184330"/>
    </source>
</evidence>
<evidence type="ECO:0000259" key="1">
    <source>
        <dbReference type="SMART" id="SM00471"/>
    </source>
</evidence>
<dbReference type="AlphaFoldDB" id="A0A1L7WH95"/>
<keyword evidence="3" id="KW-1185">Reference proteome</keyword>
<reference evidence="2 3" key="1">
    <citation type="submission" date="2016-03" db="EMBL/GenBank/DDBJ databases">
        <authorList>
            <person name="Ploux O."/>
        </authorList>
    </citation>
    <scope>NUCLEOTIDE SEQUENCE [LARGE SCALE GENOMIC DNA]</scope>
    <source>
        <strain evidence="2 3">UAMH 11012</strain>
    </source>
</reference>
<dbReference type="OrthoDB" id="16547at2759"/>
<dbReference type="PANTHER" id="PTHR33594:SF1">
    <property type="entry name" value="HD_PDEASE DOMAIN-CONTAINING PROTEIN"/>
    <property type="match status" value="1"/>
</dbReference>
<dbReference type="STRING" id="576137.A0A1L7WH95"/>
<dbReference type="InterPro" id="IPR003607">
    <property type="entry name" value="HD/PDEase_dom"/>
</dbReference>
<dbReference type="Pfam" id="PF01966">
    <property type="entry name" value="HD"/>
    <property type="match status" value="1"/>
</dbReference>
<protein>
    <submittedName>
        <fullName evidence="2">Related to HD superfamily hydrolase</fullName>
    </submittedName>
</protein>
<dbReference type="CDD" id="cd00077">
    <property type="entry name" value="HDc"/>
    <property type="match status" value="1"/>
</dbReference>
<proteinExistence type="predicted"/>
<dbReference type="GO" id="GO:0016787">
    <property type="term" value="F:hydrolase activity"/>
    <property type="evidence" value="ECO:0007669"/>
    <property type="project" value="UniProtKB-KW"/>
</dbReference>
<name>A0A1L7WH95_9HELO</name>
<keyword evidence="2" id="KW-0378">Hydrolase</keyword>
<sequence>MTDMKELISKVSAYVEKYMSKYDGSHDFNHIKRVVGLAHRIHSEMSTPTSLDLDVIKLSALLHDVGDRKYLKEGENAETMVRDVLLNLGASQDLADKVQTICGGVSYNSEMKDVDHVVKLIAKHPELAVVQDADRLDALGAVGIGRVFTFGGAKTERSMDESIKIFDDKLFKLEDLMKTAPGRRLVRERTRRMEDFYRQFEEETAITKLGASALGLSE</sequence>
<accession>A0A1L7WH95</accession>
<dbReference type="Proteomes" id="UP000184330">
    <property type="component" value="Unassembled WGS sequence"/>
</dbReference>
<feature type="domain" description="HD/PDEase" evidence="1">
    <location>
        <begin position="23"/>
        <end position="148"/>
    </location>
</feature>
<dbReference type="SMART" id="SM00471">
    <property type="entry name" value="HDc"/>
    <property type="match status" value="1"/>
</dbReference>
<organism evidence="2 3">
    <name type="scientific">Phialocephala subalpina</name>
    <dbReference type="NCBI Taxonomy" id="576137"/>
    <lineage>
        <taxon>Eukaryota</taxon>
        <taxon>Fungi</taxon>
        <taxon>Dikarya</taxon>
        <taxon>Ascomycota</taxon>
        <taxon>Pezizomycotina</taxon>
        <taxon>Leotiomycetes</taxon>
        <taxon>Helotiales</taxon>
        <taxon>Mollisiaceae</taxon>
        <taxon>Phialocephala</taxon>
        <taxon>Phialocephala fortinii species complex</taxon>
    </lineage>
</organism>
<dbReference type="InterPro" id="IPR006674">
    <property type="entry name" value="HD_domain"/>
</dbReference>
<dbReference type="EMBL" id="FJOG01000002">
    <property type="protein sequence ID" value="CZR52151.1"/>
    <property type="molecule type" value="Genomic_DNA"/>
</dbReference>
<dbReference type="SUPFAM" id="SSF109604">
    <property type="entry name" value="HD-domain/PDEase-like"/>
    <property type="match status" value="1"/>
</dbReference>
<dbReference type="Gene3D" id="1.10.3210.50">
    <property type="match status" value="1"/>
</dbReference>
<gene>
    <name evidence="2" type="ORF">PAC_02028</name>
</gene>
<dbReference type="PANTHER" id="PTHR33594">
    <property type="entry name" value="SUPERFAMILY HYDROLASE, PUTATIVE (AFU_ORTHOLOGUE AFUA_1G03035)-RELATED"/>
    <property type="match status" value="1"/>
</dbReference>